<dbReference type="EMBL" id="DS999422">
    <property type="protein sequence ID" value="EED86467.1"/>
    <property type="molecule type" value="Genomic_DNA"/>
</dbReference>
<reference evidence="2 3" key="1">
    <citation type="journal article" date="2004" name="Science">
        <title>The genome of the diatom Thalassiosira pseudonana: ecology, evolution, and metabolism.</title>
        <authorList>
            <person name="Armbrust E.V."/>
            <person name="Berges J.A."/>
            <person name="Bowler C."/>
            <person name="Green B.R."/>
            <person name="Martinez D."/>
            <person name="Putnam N.H."/>
            <person name="Zhou S."/>
            <person name="Allen A.E."/>
            <person name="Apt K.E."/>
            <person name="Bechner M."/>
            <person name="Brzezinski M.A."/>
            <person name="Chaal B.K."/>
            <person name="Chiovitti A."/>
            <person name="Davis A.K."/>
            <person name="Demarest M.S."/>
            <person name="Detter J.C."/>
            <person name="Glavina T."/>
            <person name="Goodstein D."/>
            <person name="Hadi M.Z."/>
            <person name="Hellsten U."/>
            <person name="Hildebrand M."/>
            <person name="Jenkins B.D."/>
            <person name="Jurka J."/>
            <person name="Kapitonov V.V."/>
            <person name="Kroger N."/>
            <person name="Lau W.W."/>
            <person name="Lane T.W."/>
            <person name="Larimer F.W."/>
            <person name="Lippmeier J.C."/>
            <person name="Lucas S."/>
            <person name="Medina M."/>
            <person name="Montsant A."/>
            <person name="Obornik M."/>
            <person name="Parker M.S."/>
            <person name="Palenik B."/>
            <person name="Pazour G.J."/>
            <person name="Richardson P.M."/>
            <person name="Rynearson T.A."/>
            <person name="Saito M.A."/>
            <person name="Schwartz D.C."/>
            <person name="Thamatrakoln K."/>
            <person name="Valentin K."/>
            <person name="Vardi A."/>
            <person name="Wilkerson F.P."/>
            <person name="Rokhsar D.S."/>
        </authorList>
    </citation>
    <scope>NUCLEOTIDE SEQUENCE [LARGE SCALE GENOMIC DNA]</scope>
    <source>
        <strain evidence="2 3">CCMP1335</strain>
    </source>
</reference>
<gene>
    <name evidence="2" type="ORF">THAPSDRAFT_bd621</name>
</gene>
<protein>
    <submittedName>
        <fullName evidence="2">Uncharacterized protein</fullName>
    </submittedName>
</protein>
<reference evidence="2 3" key="2">
    <citation type="journal article" date="2008" name="Nature">
        <title>The Phaeodactylum genome reveals the evolutionary history of diatom genomes.</title>
        <authorList>
            <person name="Bowler C."/>
            <person name="Allen A.E."/>
            <person name="Badger J.H."/>
            <person name="Grimwood J."/>
            <person name="Jabbari K."/>
            <person name="Kuo A."/>
            <person name="Maheswari U."/>
            <person name="Martens C."/>
            <person name="Maumus F."/>
            <person name="Otillar R.P."/>
            <person name="Rayko E."/>
            <person name="Salamov A."/>
            <person name="Vandepoele K."/>
            <person name="Beszteri B."/>
            <person name="Gruber A."/>
            <person name="Heijde M."/>
            <person name="Katinka M."/>
            <person name="Mock T."/>
            <person name="Valentin K."/>
            <person name="Verret F."/>
            <person name="Berges J.A."/>
            <person name="Brownlee C."/>
            <person name="Cadoret J.P."/>
            <person name="Chiovitti A."/>
            <person name="Choi C.J."/>
            <person name="Coesel S."/>
            <person name="De Martino A."/>
            <person name="Detter J.C."/>
            <person name="Durkin C."/>
            <person name="Falciatore A."/>
            <person name="Fournet J."/>
            <person name="Haruta M."/>
            <person name="Huysman M.J."/>
            <person name="Jenkins B.D."/>
            <person name="Jiroutova K."/>
            <person name="Jorgensen R.E."/>
            <person name="Joubert Y."/>
            <person name="Kaplan A."/>
            <person name="Kroger N."/>
            <person name="Kroth P.G."/>
            <person name="La Roche J."/>
            <person name="Lindquist E."/>
            <person name="Lommer M."/>
            <person name="Martin-Jezequel V."/>
            <person name="Lopez P.J."/>
            <person name="Lucas S."/>
            <person name="Mangogna M."/>
            <person name="McGinnis K."/>
            <person name="Medlin L.K."/>
            <person name="Montsant A."/>
            <person name="Oudot-Le Secq M.P."/>
            <person name="Napoli C."/>
            <person name="Obornik M."/>
            <person name="Parker M.S."/>
            <person name="Petit J.L."/>
            <person name="Porcel B.M."/>
            <person name="Poulsen N."/>
            <person name="Robison M."/>
            <person name="Rychlewski L."/>
            <person name="Rynearson T.A."/>
            <person name="Schmutz J."/>
            <person name="Shapiro H."/>
            <person name="Siaut M."/>
            <person name="Stanley M."/>
            <person name="Sussman M.R."/>
            <person name="Taylor A.R."/>
            <person name="Vardi A."/>
            <person name="von Dassow P."/>
            <person name="Vyverman W."/>
            <person name="Willis A."/>
            <person name="Wyrwicz L.S."/>
            <person name="Rokhsar D.S."/>
            <person name="Weissenbach J."/>
            <person name="Armbrust E.V."/>
            <person name="Green B.R."/>
            <person name="Van de Peer Y."/>
            <person name="Grigoriev I.V."/>
        </authorList>
    </citation>
    <scope>NUCLEOTIDE SEQUENCE [LARGE SCALE GENOMIC DNA]</scope>
    <source>
        <strain evidence="2 3">CCMP1335</strain>
    </source>
</reference>
<dbReference type="PaxDb" id="35128-Thapsdraft621"/>
<accession>B8LDX9</accession>
<dbReference type="AlphaFoldDB" id="B8LDX9"/>
<keyword evidence="3" id="KW-1185">Reference proteome</keyword>
<evidence type="ECO:0000256" key="1">
    <source>
        <dbReference type="SAM" id="MobiDB-lite"/>
    </source>
</evidence>
<organism evidence="2 3">
    <name type="scientific">Thalassiosira pseudonana</name>
    <name type="common">Marine diatom</name>
    <name type="synonym">Cyclotella nana</name>
    <dbReference type="NCBI Taxonomy" id="35128"/>
    <lineage>
        <taxon>Eukaryota</taxon>
        <taxon>Sar</taxon>
        <taxon>Stramenopiles</taxon>
        <taxon>Ochrophyta</taxon>
        <taxon>Bacillariophyta</taxon>
        <taxon>Coscinodiscophyceae</taxon>
        <taxon>Thalassiosirophycidae</taxon>
        <taxon>Thalassiosirales</taxon>
        <taxon>Thalassiosiraceae</taxon>
        <taxon>Thalassiosira</taxon>
    </lineage>
</organism>
<dbReference type="HOGENOM" id="CLU_948301_0_0_1"/>
<feature type="region of interest" description="Disordered" evidence="1">
    <location>
        <begin position="1"/>
        <end position="20"/>
    </location>
</feature>
<dbReference type="InParanoid" id="B8LDX9"/>
<dbReference type="RefSeq" id="XP_002297237.1">
    <property type="nucleotide sequence ID" value="XM_002297201.1"/>
</dbReference>
<feature type="region of interest" description="Disordered" evidence="1">
    <location>
        <begin position="123"/>
        <end position="143"/>
    </location>
</feature>
<dbReference type="Proteomes" id="UP000001449">
    <property type="component" value="Unassembled WGS sequence"/>
</dbReference>
<dbReference type="GeneID" id="7444424"/>
<proteinExistence type="predicted"/>
<feature type="region of interest" description="Disordered" evidence="1">
    <location>
        <begin position="70"/>
        <end position="99"/>
    </location>
</feature>
<name>B8LDX9_THAPS</name>
<sequence>MPSLLALPTSTQTIAQPASDRGKLYQQRRMHHRALHLYRRHQAISSPSFISFHCHHRSFFAAASCTESSRTSPLRQRQHARKPPASHSSSSAHRNHNHSDMRISPLATSLLMLLSPPHGSAFQTSPTVTVHPSRRSLHSVDNGSNTLMSGVSISQRGRVAFASSSLRMAEALTAIQDDIHAASSSPNSNSNKETIAKGEVIASLPSFAVVRVCEEDLVPSLGSATILERQVASAAQAPDAKGEDSSTTETGGEDEGDKVELASALFGKIIPKPVANAMQKVNKGHGGVIGMFVL</sequence>
<evidence type="ECO:0000313" key="2">
    <source>
        <dbReference type="EMBL" id="EED86467.1"/>
    </source>
</evidence>
<evidence type="ECO:0000313" key="3">
    <source>
        <dbReference type="Proteomes" id="UP000001449"/>
    </source>
</evidence>
<dbReference type="KEGG" id="tps:THAPSDRAFT_bd621"/>
<feature type="region of interest" description="Disordered" evidence="1">
    <location>
        <begin position="234"/>
        <end position="256"/>
    </location>
</feature>